<dbReference type="AlphaFoldDB" id="K8E0H2"/>
<evidence type="ECO:0000313" key="2">
    <source>
        <dbReference type="Proteomes" id="UP000009315"/>
    </source>
</evidence>
<protein>
    <submittedName>
        <fullName evidence="1">Uncharacterized protein</fullName>
    </submittedName>
</protein>
<dbReference type="eggNOG" id="ENOG5032ZGV">
    <property type="taxonomic scope" value="Bacteria"/>
</dbReference>
<accession>K8E0H2</accession>
<keyword evidence="2" id="KW-1185">Reference proteome</keyword>
<dbReference type="OrthoDB" id="1725862at2"/>
<dbReference type="EMBL" id="CAOS01000013">
    <property type="protein sequence ID" value="CCO09057.1"/>
    <property type="molecule type" value="Genomic_DNA"/>
</dbReference>
<sequence length="106" mass="12344">MDDKVRSYYKNNFLFTGHRMMMPQTGEIFKHSCSQCQYFVKVIGRQESRRVCLAGVKAYQNKSKRVPDSIEIIELMLQLGKEALEELLKEGRPHQTACGNFEKKVK</sequence>
<organism evidence="1 2">
    <name type="scientific">Desulforamulus hydrothermalis Lam5 = DSM 18033</name>
    <dbReference type="NCBI Taxonomy" id="1121428"/>
    <lineage>
        <taxon>Bacteria</taxon>
        <taxon>Bacillati</taxon>
        <taxon>Bacillota</taxon>
        <taxon>Clostridia</taxon>
        <taxon>Eubacteriales</taxon>
        <taxon>Peptococcaceae</taxon>
        <taxon>Desulforamulus</taxon>
    </lineage>
</organism>
<gene>
    <name evidence="1" type="ORF">DESHY_60229</name>
</gene>
<proteinExistence type="predicted"/>
<dbReference type="Proteomes" id="UP000009315">
    <property type="component" value="Unassembled WGS sequence"/>
</dbReference>
<name>K8E0H2_9FIRM</name>
<dbReference type="RefSeq" id="WP_008412822.1">
    <property type="nucleotide sequence ID" value="NZ_CAOS01000013.1"/>
</dbReference>
<comment type="caution">
    <text evidence="1">The sequence shown here is derived from an EMBL/GenBank/DDBJ whole genome shotgun (WGS) entry which is preliminary data.</text>
</comment>
<reference evidence="1 2" key="1">
    <citation type="journal article" date="2013" name="Genome Announc.">
        <title>Genome Sequence of the Sulfate-Reducing Bacterium Desulfotomaculum hydrothermale Lam5(T).</title>
        <authorList>
            <person name="Amin O."/>
            <person name="Fardeau M.L."/>
            <person name="Valette O."/>
            <person name="Hirschler-Rea A."/>
            <person name="Barbe V."/>
            <person name="Medigue C."/>
            <person name="Vacherie B."/>
            <person name="Ollivier B."/>
            <person name="Bertin P.N."/>
            <person name="Dolla A."/>
        </authorList>
    </citation>
    <scope>NUCLEOTIDE SEQUENCE [LARGE SCALE GENOMIC DNA]</scope>
    <source>
        <strain evidence="2">Lam5 / DSM 18033</strain>
    </source>
</reference>
<dbReference type="STRING" id="1121428.DESHY_60229"/>
<evidence type="ECO:0000313" key="1">
    <source>
        <dbReference type="EMBL" id="CCO09057.1"/>
    </source>
</evidence>